<dbReference type="NCBIfam" id="TIGR03709">
    <property type="entry name" value="PPK2_rel_1"/>
    <property type="match status" value="1"/>
</dbReference>
<evidence type="ECO:0000313" key="2">
    <source>
        <dbReference type="EMBL" id="QNP58329.1"/>
    </source>
</evidence>
<dbReference type="KEGG" id="amon:H9L24_14920"/>
<accession>A0A7H0HCR3</accession>
<protein>
    <submittedName>
        <fullName evidence="2">Polyphosphate--nucleotide phosphotransferase</fullName>
    </submittedName>
</protein>
<evidence type="ECO:0000313" key="3">
    <source>
        <dbReference type="Proteomes" id="UP000516057"/>
    </source>
</evidence>
<dbReference type="InterPro" id="IPR027417">
    <property type="entry name" value="P-loop_NTPase"/>
</dbReference>
<organism evidence="2 3">
    <name type="scientific">Paenacidovorax monticola</name>
    <dbReference type="NCBI Taxonomy" id="1926868"/>
    <lineage>
        <taxon>Bacteria</taxon>
        <taxon>Pseudomonadati</taxon>
        <taxon>Pseudomonadota</taxon>
        <taxon>Betaproteobacteria</taxon>
        <taxon>Burkholderiales</taxon>
        <taxon>Comamonadaceae</taxon>
        <taxon>Paenacidovorax</taxon>
    </lineage>
</organism>
<dbReference type="RefSeq" id="WP_187735317.1">
    <property type="nucleotide sequence ID" value="NZ_CP060790.1"/>
</dbReference>
<dbReference type="EMBL" id="CP060790">
    <property type="protein sequence ID" value="QNP58329.1"/>
    <property type="molecule type" value="Genomic_DNA"/>
</dbReference>
<feature type="domain" description="Polyphosphate kinase-2-related" evidence="1">
    <location>
        <begin position="47"/>
        <end position="263"/>
    </location>
</feature>
<keyword evidence="2" id="KW-0808">Transferase</keyword>
<dbReference type="Pfam" id="PF03976">
    <property type="entry name" value="PPK2"/>
    <property type="match status" value="1"/>
</dbReference>
<dbReference type="Gene3D" id="3.40.50.300">
    <property type="entry name" value="P-loop containing nucleotide triphosphate hydrolases"/>
    <property type="match status" value="1"/>
</dbReference>
<dbReference type="PANTHER" id="PTHR34383">
    <property type="entry name" value="POLYPHOSPHATE:AMP PHOSPHOTRANSFERASE-RELATED"/>
    <property type="match status" value="1"/>
</dbReference>
<dbReference type="AlphaFoldDB" id="A0A7H0HCR3"/>
<dbReference type="GO" id="GO:0006797">
    <property type="term" value="P:polyphosphate metabolic process"/>
    <property type="evidence" value="ECO:0007669"/>
    <property type="project" value="InterPro"/>
</dbReference>
<name>A0A7H0HCR3_9BURK</name>
<evidence type="ECO:0000259" key="1">
    <source>
        <dbReference type="Pfam" id="PF03976"/>
    </source>
</evidence>
<dbReference type="Proteomes" id="UP000516057">
    <property type="component" value="Chromosome"/>
</dbReference>
<reference evidence="2 3" key="1">
    <citation type="submission" date="2020-08" db="EMBL/GenBank/DDBJ databases">
        <title>Genome sequence of Acidovorax monticola KACC 19171T.</title>
        <authorList>
            <person name="Hyun D.-W."/>
            <person name="Bae J.-W."/>
        </authorList>
    </citation>
    <scope>NUCLEOTIDE SEQUENCE [LARGE SCALE GENOMIC DNA]</scope>
    <source>
        <strain evidence="2 3">KACC 19171</strain>
    </source>
</reference>
<dbReference type="SUPFAM" id="SSF52540">
    <property type="entry name" value="P-loop containing nucleoside triphosphate hydrolases"/>
    <property type="match status" value="1"/>
</dbReference>
<sequence length="286" mass="32183">MARSPFDIGDKSLAARWRPWQPPAGKNGHAVALEDFDPSAKPFSSGDKAVDKAAVEALAVELDELQNLLYADRRYKLLVVLQGTDTSGKDGTIRGVFGRMSALGVKAVGWKAPTETERAHDYLWRIHQQVPGAGEITVFNRSHYEDVLVPVVNGWITPEQQRQRFAHINDFERMLCETGTVVVKFLLHIGKDEQRERLQERLDDPTKHWKFDQGDIAVRAQWDGYQQAYGQLLAATHTAWAPWTIVPANSKTHRNLMIATLLREVLRGLDLRYPAGDPALADIQVK</sequence>
<dbReference type="InterPro" id="IPR022300">
    <property type="entry name" value="PPK2-rel_1"/>
</dbReference>
<proteinExistence type="predicted"/>
<gene>
    <name evidence="2" type="ORF">H9L24_14920</name>
</gene>
<dbReference type="GO" id="GO:0016776">
    <property type="term" value="F:phosphotransferase activity, phosphate group as acceptor"/>
    <property type="evidence" value="ECO:0007669"/>
    <property type="project" value="InterPro"/>
</dbReference>
<dbReference type="PANTHER" id="PTHR34383:SF3">
    <property type="entry name" value="POLYPHOSPHATE:AMP PHOSPHOTRANSFERASE"/>
    <property type="match status" value="1"/>
</dbReference>
<dbReference type="InterPro" id="IPR022488">
    <property type="entry name" value="PPK2-related"/>
</dbReference>
<keyword evidence="3" id="KW-1185">Reference proteome</keyword>